<dbReference type="GO" id="GO:0004113">
    <property type="term" value="F:2',3'-cyclic-nucleotide 3'-phosphodiesterase activity"/>
    <property type="evidence" value="ECO:0007669"/>
    <property type="project" value="InterPro"/>
</dbReference>
<comment type="similarity">
    <text evidence="2">Belongs to the 2H phosphoesterase superfamily. ThpR family.</text>
</comment>
<dbReference type="EC" id="3.1.4.58" evidence="2"/>
<dbReference type="PANTHER" id="PTHR35561">
    <property type="entry name" value="RNA 2',3'-CYCLIC PHOSPHODIESTERASE"/>
    <property type="match status" value="1"/>
</dbReference>
<dbReference type="GO" id="GO:0008664">
    <property type="term" value="F:RNA 2',3'-cyclic 3'-phosphodiesterase activity"/>
    <property type="evidence" value="ECO:0007669"/>
    <property type="project" value="UniProtKB-EC"/>
</dbReference>
<dbReference type="Proteomes" id="UP000175691">
    <property type="component" value="Unassembled WGS sequence"/>
</dbReference>
<dbReference type="PANTHER" id="PTHR35561:SF1">
    <property type="entry name" value="RNA 2',3'-CYCLIC PHOSPHODIESTERASE"/>
    <property type="match status" value="1"/>
</dbReference>
<name>A0A1E7Z892_9ALTE</name>
<dbReference type="InterPro" id="IPR009097">
    <property type="entry name" value="Cyclic_Pdiesterase"/>
</dbReference>
<reference evidence="3 4" key="1">
    <citation type="submission" date="2016-08" db="EMBL/GenBank/DDBJ databases">
        <authorList>
            <person name="Seilhamer J.J."/>
        </authorList>
    </citation>
    <scope>NUCLEOTIDE SEQUENCE [LARGE SCALE GENOMIC DNA]</scope>
    <source>
        <strain evidence="3 4">KCTC 42603</strain>
    </source>
</reference>
<feature type="short sequence motif" description="HXTX 1" evidence="2">
    <location>
        <begin position="53"/>
        <end position="56"/>
    </location>
</feature>
<dbReference type="OrthoDB" id="7061261at2"/>
<comment type="function">
    <text evidence="2">Hydrolyzes RNA 2',3'-cyclic phosphodiester to an RNA 2'-phosphomonoester.</text>
</comment>
<feature type="active site" description="Proton donor" evidence="2">
    <location>
        <position position="53"/>
    </location>
</feature>
<dbReference type="AlphaFoldDB" id="A0A1E7Z892"/>
<keyword evidence="4" id="KW-1185">Reference proteome</keyword>
<gene>
    <name evidence="3" type="ORF">BFC18_16460</name>
</gene>
<comment type="catalytic activity">
    <reaction evidence="2">
        <text>a 3'-end 2',3'-cyclophospho-ribonucleotide-RNA + H2O = a 3'-end 2'-phospho-ribonucleotide-RNA + H(+)</text>
        <dbReference type="Rhea" id="RHEA:11828"/>
        <dbReference type="Rhea" id="RHEA-COMP:10464"/>
        <dbReference type="Rhea" id="RHEA-COMP:17353"/>
        <dbReference type="ChEBI" id="CHEBI:15377"/>
        <dbReference type="ChEBI" id="CHEBI:15378"/>
        <dbReference type="ChEBI" id="CHEBI:83064"/>
        <dbReference type="ChEBI" id="CHEBI:173113"/>
        <dbReference type="EC" id="3.1.4.58"/>
    </reaction>
</comment>
<evidence type="ECO:0000313" key="4">
    <source>
        <dbReference type="Proteomes" id="UP000175691"/>
    </source>
</evidence>
<dbReference type="SUPFAM" id="SSF55144">
    <property type="entry name" value="LigT-like"/>
    <property type="match status" value="1"/>
</dbReference>
<feature type="short sequence motif" description="HXTX 2" evidence="2">
    <location>
        <begin position="135"/>
        <end position="138"/>
    </location>
</feature>
<keyword evidence="1 2" id="KW-0378">Hydrolase</keyword>
<proteinExistence type="inferred from homology"/>
<evidence type="ECO:0000256" key="1">
    <source>
        <dbReference type="ARBA" id="ARBA00022801"/>
    </source>
</evidence>
<accession>A0A1E7Z892</accession>
<dbReference type="Gene3D" id="3.90.1140.10">
    <property type="entry name" value="Cyclic phosphodiesterase"/>
    <property type="match status" value="1"/>
</dbReference>
<dbReference type="EMBL" id="MDHN01000037">
    <property type="protein sequence ID" value="OFC69661.1"/>
    <property type="molecule type" value="Genomic_DNA"/>
</dbReference>
<protein>
    <recommendedName>
        <fullName evidence="2">RNA 2',3'-cyclic phosphodiesterase</fullName>
        <shortName evidence="2">RNA 2',3'-CPDase</shortName>
        <ecNumber evidence="2">3.1.4.58</ecNumber>
    </recommendedName>
</protein>
<dbReference type="Pfam" id="PF13563">
    <property type="entry name" value="2_5_RNA_ligase2"/>
    <property type="match status" value="1"/>
</dbReference>
<dbReference type="NCBIfam" id="TIGR02258">
    <property type="entry name" value="2_5_ligase"/>
    <property type="match status" value="1"/>
</dbReference>
<evidence type="ECO:0000313" key="3">
    <source>
        <dbReference type="EMBL" id="OFC69661.1"/>
    </source>
</evidence>
<dbReference type="HAMAP" id="MF_01940">
    <property type="entry name" value="RNA_CPDase"/>
    <property type="match status" value="1"/>
</dbReference>
<keyword evidence="3" id="KW-0436">Ligase</keyword>
<dbReference type="InterPro" id="IPR004175">
    <property type="entry name" value="RNA_CPDase"/>
</dbReference>
<organism evidence="3 4">
    <name type="scientific">Alteromonas confluentis</name>
    <dbReference type="NCBI Taxonomy" id="1656094"/>
    <lineage>
        <taxon>Bacteria</taxon>
        <taxon>Pseudomonadati</taxon>
        <taxon>Pseudomonadota</taxon>
        <taxon>Gammaproteobacteria</taxon>
        <taxon>Alteromonadales</taxon>
        <taxon>Alteromonadaceae</taxon>
        <taxon>Alteromonas/Salinimonas group</taxon>
        <taxon>Alteromonas</taxon>
    </lineage>
</organism>
<comment type="caution">
    <text evidence="3">The sequence shown here is derived from an EMBL/GenBank/DDBJ whole genome shotgun (WGS) entry which is preliminary data.</text>
</comment>
<dbReference type="STRING" id="1656094.BFC18_16460"/>
<dbReference type="RefSeq" id="WP_070126462.1">
    <property type="nucleotide sequence ID" value="NZ_MDHN01000037.1"/>
</dbReference>
<sequence length="199" mass="22390">MRSFIGLDLSANNKLALAEWREKALPSVSAKRPEGLLPNQKSPPVSVPPENYHITLAFLGDITPRQHDELLSILDELTAEPFDIELDTTGYWDGPKILFAAPFSPEKPLMKLAKEIRKAARASGIPVESREYRPHVTLVRKATSEVPAPLLPPSLKLHCQDFHFFESVSTPSGVRYPIRHSWSLEPNISVRERLRRGLL</sequence>
<feature type="active site" description="Proton acceptor" evidence="2">
    <location>
        <position position="135"/>
    </location>
</feature>
<evidence type="ECO:0000256" key="2">
    <source>
        <dbReference type="HAMAP-Rule" id="MF_01940"/>
    </source>
</evidence>
<dbReference type="GO" id="GO:0016874">
    <property type="term" value="F:ligase activity"/>
    <property type="evidence" value="ECO:0007669"/>
    <property type="project" value="UniProtKB-KW"/>
</dbReference>